<dbReference type="GO" id="GO:0008757">
    <property type="term" value="F:S-adenosylmethionine-dependent methyltransferase activity"/>
    <property type="evidence" value="ECO:0007669"/>
    <property type="project" value="UniProtKB-ARBA"/>
</dbReference>
<dbReference type="AlphaFoldDB" id="A0A2T3ALK8"/>
<dbReference type="PANTHER" id="PTHR14614:SF104">
    <property type="entry name" value="N-METHYLTRANSFERASE, PUTATIVE (AFU_ORTHOLOGUE AFUA_1G17750)-RELATED"/>
    <property type="match status" value="1"/>
</dbReference>
<accession>A0A2T3ALK8</accession>
<dbReference type="Gene3D" id="3.40.50.150">
    <property type="entry name" value="Vaccinia Virus protein VP39"/>
    <property type="match status" value="1"/>
</dbReference>
<evidence type="ECO:0000313" key="1">
    <source>
        <dbReference type="EMBL" id="PSS02515.1"/>
    </source>
</evidence>
<dbReference type="Proteomes" id="UP000241462">
    <property type="component" value="Unassembled WGS sequence"/>
</dbReference>
<dbReference type="EMBL" id="KZ678377">
    <property type="protein sequence ID" value="PSS02515.1"/>
    <property type="molecule type" value="Genomic_DNA"/>
</dbReference>
<keyword evidence="1" id="KW-0808">Transferase</keyword>
<keyword evidence="1" id="KW-0489">Methyltransferase</keyword>
<dbReference type="InterPro" id="IPR029063">
    <property type="entry name" value="SAM-dependent_MTases_sf"/>
</dbReference>
<keyword evidence="2" id="KW-1185">Reference proteome</keyword>
<proteinExistence type="predicted"/>
<name>A0A2T3ALK8_9PEZI</name>
<evidence type="ECO:0000313" key="2">
    <source>
        <dbReference type="Proteomes" id="UP000241462"/>
    </source>
</evidence>
<dbReference type="GO" id="GO:0005737">
    <property type="term" value="C:cytoplasm"/>
    <property type="evidence" value="ECO:0007669"/>
    <property type="project" value="TreeGrafter"/>
</dbReference>
<gene>
    <name evidence="1" type="ORF">BD289DRAFT_359502</name>
</gene>
<dbReference type="GO" id="GO:0032259">
    <property type="term" value="P:methylation"/>
    <property type="evidence" value="ECO:0007669"/>
    <property type="project" value="UniProtKB-KW"/>
</dbReference>
<organism evidence="1 2">
    <name type="scientific">Coniella lustricola</name>
    <dbReference type="NCBI Taxonomy" id="2025994"/>
    <lineage>
        <taxon>Eukaryota</taxon>
        <taxon>Fungi</taxon>
        <taxon>Dikarya</taxon>
        <taxon>Ascomycota</taxon>
        <taxon>Pezizomycotina</taxon>
        <taxon>Sordariomycetes</taxon>
        <taxon>Sordariomycetidae</taxon>
        <taxon>Diaporthales</taxon>
        <taxon>Schizoparmaceae</taxon>
        <taxon>Coniella</taxon>
    </lineage>
</organism>
<dbReference type="InterPro" id="IPR019410">
    <property type="entry name" value="Methyltransf_16"/>
</dbReference>
<dbReference type="InParanoid" id="A0A2T3ALK8"/>
<protein>
    <submittedName>
        <fullName evidence="1">Nicotinamide N-methyltransferase</fullName>
    </submittedName>
</protein>
<dbReference type="OrthoDB" id="407325at2759"/>
<reference evidence="1 2" key="1">
    <citation type="journal article" date="2018" name="Mycol. Prog.">
        <title>Coniella lustricola, a new species from submerged detritus.</title>
        <authorList>
            <person name="Raudabaugh D.B."/>
            <person name="Iturriaga T."/>
            <person name="Carver A."/>
            <person name="Mondo S."/>
            <person name="Pangilinan J."/>
            <person name="Lipzen A."/>
            <person name="He G."/>
            <person name="Amirebrahimi M."/>
            <person name="Grigoriev I.V."/>
            <person name="Miller A.N."/>
        </authorList>
    </citation>
    <scope>NUCLEOTIDE SEQUENCE [LARGE SCALE GENOMIC DNA]</scope>
    <source>
        <strain evidence="1 2">B22-T-1</strain>
    </source>
</reference>
<dbReference type="PANTHER" id="PTHR14614">
    <property type="entry name" value="HEPATOCELLULAR CARCINOMA-ASSOCIATED ANTIGEN"/>
    <property type="match status" value="1"/>
</dbReference>
<sequence length="327" mass="36378">MSLALRLTPAAGPTEDPEDFFGDSLGVVFQDDTLNLHGDANHALHYTSPHLPKPLHISLADPEGDKDRELFSHYLWNASLLLAEFVEAGTLAAEPNLESALGPPLTDFDISDLATIELGAGAALPSLLATLLGARRVVMTDYPAPAVISNLRANAQRNVKSEFSPLGKIAEDVLVEGHAWGELSSSSSSSSEINHHAFDRVMICDCLWMPWQHANLLASIDWFLKTKEESPDARCWCVAGFHSGRWAMREFFRREKLRAVGLEVERIWERDCDGVEREWVWDRGNEDPGERKRWLTFVVLRRETEKGGMSVGEVEMAGEASGEEKKE</sequence>